<feature type="transmembrane region" description="Helical" evidence="2">
    <location>
        <begin position="923"/>
        <end position="946"/>
    </location>
</feature>
<feature type="region of interest" description="Disordered" evidence="1">
    <location>
        <begin position="314"/>
        <end position="384"/>
    </location>
</feature>
<dbReference type="InterPro" id="IPR011044">
    <property type="entry name" value="Quino_amine_DH_bsu"/>
</dbReference>
<feature type="compositionally biased region" description="Basic and acidic residues" evidence="1">
    <location>
        <begin position="323"/>
        <end position="350"/>
    </location>
</feature>
<evidence type="ECO:0000313" key="4">
    <source>
        <dbReference type="Proteomes" id="UP000553632"/>
    </source>
</evidence>
<gene>
    <name evidence="3" type="ORF">FOZ63_010800</name>
</gene>
<accession>A0A7J6RXW8</accession>
<comment type="caution">
    <text evidence="3">The sequence shown here is derived from an EMBL/GenBank/DDBJ whole genome shotgun (WGS) entry which is preliminary data.</text>
</comment>
<evidence type="ECO:0000313" key="3">
    <source>
        <dbReference type="EMBL" id="KAF4725115.1"/>
    </source>
</evidence>
<feature type="non-terminal residue" evidence="3">
    <location>
        <position position="1"/>
    </location>
</feature>
<keyword evidence="2" id="KW-0812">Transmembrane</keyword>
<keyword evidence="4" id="KW-1185">Reference proteome</keyword>
<dbReference type="EMBL" id="JABANO010022464">
    <property type="protein sequence ID" value="KAF4725115.1"/>
    <property type="molecule type" value="Genomic_DNA"/>
</dbReference>
<proteinExistence type="predicted"/>
<dbReference type="AlphaFoldDB" id="A0A7J6RXW8"/>
<keyword evidence="2" id="KW-1133">Transmembrane helix</keyword>
<organism evidence="3 4">
    <name type="scientific">Perkinsus olseni</name>
    <name type="common">Perkinsus atlanticus</name>
    <dbReference type="NCBI Taxonomy" id="32597"/>
    <lineage>
        <taxon>Eukaryota</taxon>
        <taxon>Sar</taxon>
        <taxon>Alveolata</taxon>
        <taxon>Perkinsozoa</taxon>
        <taxon>Perkinsea</taxon>
        <taxon>Perkinsida</taxon>
        <taxon>Perkinsidae</taxon>
        <taxon>Perkinsus</taxon>
    </lineage>
</organism>
<dbReference type="SUPFAM" id="SSF50969">
    <property type="entry name" value="YVTN repeat-like/Quinoprotein amine dehydrogenase"/>
    <property type="match status" value="1"/>
</dbReference>
<protein>
    <submittedName>
        <fullName evidence="3">Uncharacterized protein</fullName>
    </submittedName>
</protein>
<evidence type="ECO:0000256" key="2">
    <source>
        <dbReference type="SAM" id="Phobius"/>
    </source>
</evidence>
<name>A0A7J6RXW8_PEROL</name>
<feature type="compositionally biased region" description="Low complexity" evidence="1">
    <location>
        <begin position="370"/>
        <end position="381"/>
    </location>
</feature>
<keyword evidence="2" id="KW-0472">Membrane</keyword>
<sequence>KTEASRQAEEMKKVNQMCKRMLIQTGRLAFPEQCRRGAVVGADGSRPKRLFAKQLTESAEEMMRKLEEEPANVAQGDTAATADDSGEKVEVARAGSNTDGNEEEITAGLKNLFATTAGEVQAKEEYVTKEVGRFEELKADQERRESADEESDGEAICLRDNADLAAHVGGPDDLGAVSLLTGDGTDLGCSEFRIAVIATTITLKGSRIVRSKSSFGMLSVVSKALTWKSLFRKASKTTIDPSEPNLYDKAQKELQDRMLMVTRKLQAAELRPSDRGLVPPHWLDVDSARQAIAYQVPSKDVVSAFTTTELAESARQASRRRKQAEAARRQEARARATLELQRKEEEDRRVFVTLPSSDAEGSSNDEDSSSEASSSDQASEAPTAVEELQMQLRARARHQSFEGTLSLERLKVPLLRYAVAAIVVIPHAGRDSSLSGMHGLVVLSDRMRAILEEALPEAARYISSPSEGRMREKVQVLDLATNKPDYSLLADLPPPLRNARPVDAGVGVLHARLLQVNADKDLTDSVLVTVNSDNTLKIVDHHSGRVLSSTTVEVNASKVDSMMVYSSTEEKIVALVSASEERVVIYDLLIHAADGTELEASCELRSSWSLSEAVRGEVDDTEQCHVPAEGAKPCPVHAPRGYRVTAATYTARDRFVSFYVFGTSSGHIAVYTREGKFRGRLLVTRSVGGVLDLGQGGAYGSQPWWLSKKEFGHFSVPTLDSMSRAPCGGWSGNASSIFVERYGSRIAFVSMTDGEVWVYGTQNRAHRHTSKICDLLYKVPRIPVPSDDYVNRVFVSGSLALIGPVRRSFADHQPHPSIHFKNSLYLVNLAELEAGNYPTAIGYRVDLANGTPLAFMDYFVYHPRPWLQRTAHVEQQPSWAPESPAGVLDATIGLITEGKRVVLADLSVQEPYRQPHHSSDQGWWAAAISKILFALIGVGGVVLYQFRKHNNLGMRDATDASEEIDECTLREIVERAQRLRSF</sequence>
<evidence type="ECO:0000256" key="1">
    <source>
        <dbReference type="SAM" id="MobiDB-lite"/>
    </source>
</evidence>
<feature type="region of interest" description="Disordered" evidence="1">
    <location>
        <begin position="68"/>
        <end position="88"/>
    </location>
</feature>
<dbReference type="Proteomes" id="UP000553632">
    <property type="component" value="Unassembled WGS sequence"/>
</dbReference>
<reference evidence="3 4" key="1">
    <citation type="submission" date="2020-04" db="EMBL/GenBank/DDBJ databases">
        <title>Perkinsus olseni comparative genomics.</title>
        <authorList>
            <person name="Bogema D.R."/>
        </authorList>
    </citation>
    <scope>NUCLEOTIDE SEQUENCE [LARGE SCALE GENOMIC DNA]</scope>
    <source>
        <strain evidence="3 4">ATCC PRA-207</strain>
    </source>
</reference>